<dbReference type="AlphaFoldDB" id="A0A7S6VYJ8"/>
<dbReference type="RefSeq" id="WP_180045026.1">
    <property type="nucleotide sequence ID" value="NZ_CP048659.1"/>
</dbReference>
<keyword evidence="1" id="KW-1188">Viral release from host cell</keyword>
<protein>
    <submittedName>
        <fullName evidence="6">HK97 family phage prohead protease</fullName>
    </submittedName>
</protein>
<keyword evidence="7" id="KW-1185">Reference proteome</keyword>
<name>A0A7S6VYJ8_9GAMM</name>
<dbReference type="GO" id="GO:0008233">
    <property type="term" value="F:peptidase activity"/>
    <property type="evidence" value="ECO:0007669"/>
    <property type="project" value="UniProtKB-KW"/>
</dbReference>
<dbReference type="NCBIfam" id="TIGR01543">
    <property type="entry name" value="proheadase_HK97"/>
    <property type="match status" value="1"/>
</dbReference>
<dbReference type="InterPro" id="IPR054613">
    <property type="entry name" value="Peptidase_S78_dom"/>
</dbReference>
<proteinExistence type="predicted"/>
<feature type="domain" description="Prohead serine protease" evidence="5">
    <location>
        <begin position="35"/>
        <end position="193"/>
    </location>
</feature>
<dbReference type="Proteomes" id="UP000593966">
    <property type="component" value="Chromosome"/>
</dbReference>
<dbReference type="GO" id="GO:0006508">
    <property type="term" value="P:proteolysis"/>
    <property type="evidence" value="ECO:0007669"/>
    <property type="project" value="UniProtKB-KW"/>
</dbReference>
<dbReference type="Pfam" id="PF04586">
    <property type="entry name" value="Peptidase_S78"/>
    <property type="match status" value="1"/>
</dbReference>
<accession>A0A7S6VYJ8</accession>
<evidence type="ECO:0000256" key="1">
    <source>
        <dbReference type="ARBA" id="ARBA00022612"/>
    </source>
</evidence>
<evidence type="ECO:0000313" key="7">
    <source>
        <dbReference type="Proteomes" id="UP000593966"/>
    </source>
</evidence>
<dbReference type="EMBL" id="CP048659">
    <property type="protein sequence ID" value="QOW47247.1"/>
    <property type="molecule type" value="Genomic_DNA"/>
</dbReference>
<evidence type="ECO:0000259" key="5">
    <source>
        <dbReference type="Pfam" id="PF04586"/>
    </source>
</evidence>
<sequence>MNQNLLVRNKVLPNLPKVQCRRMPITVDNCRFINKDEKTGVVKISGYAVKWDSVNYYGEKFVRGAFAEVCAAFAAGTKKVHCYYNHGWRLYYVDSRMGMRVGKITVLKEDEEGLYLEIELTPGLAIAQDVAAMVLHGTIDGFSIAFYPPTSMDMEDKGTYIEIKRADIYEISIVDEPADSAARIISEEAIEAIQSADDAEELLRSVGLVGDYAKKLMARLSGIQQPESTPPNAEPVKDPFEFLDTV</sequence>
<keyword evidence="3" id="KW-0378">Hydrolase</keyword>
<evidence type="ECO:0000313" key="6">
    <source>
        <dbReference type="EMBL" id="QOW47247.1"/>
    </source>
</evidence>
<keyword evidence="2 6" id="KW-0645">Protease</keyword>
<evidence type="ECO:0000256" key="3">
    <source>
        <dbReference type="ARBA" id="ARBA00022801"/>
    </source>
</evidence>
<evidence type="ECO:0000256" key="4">
    <source>
        <dbReference type="SAM" id="MobiDB-lite"/>
    </source>
</evidence>
<reference evidence="6 7" key="1">
    <citation type="submission" date="2020-02" db="EMBL/GenBank/DDBJ databases">
        <title>Tigecycline-resistant Acinetobacter species from pigs and migratory birds.</title>
        <authorList>
            <person name="Chen C."/>
            <person name="Sun J."/>
            <person name="Liao X.-P."/>
            <person name="Liu Y.-H."/>
        </authorList>
    </citation>
    <scope>NUCLEOTIDE SEQUENCE [LARGE SCALE GENOMIC DNA]</scope>
    <source>
        <strain evidence="6 7">YH12207_T</strain>
    </source>
</reference>
<organism evidence="6 7">
    <name type="scientific">Acinetobacter piscicola</name>
    <dbReference type="NCBI Taxonomy" id="2006115"/>
    <lineage>
        <taxon>Bacteria</taxon>
        <taxon>Pseudomonadati</taxon>
        <taxon>Pseudomonadota</taxon>
        <taxon>Gammaproteobacteria</taxon>
        <taxon>Moraxellales</taxon>
        <taxon>Moraxellaceae</taxon>
        <taxon>Acinetobacter</taxon>
    </lineage>
</organism>
<evidence type="ECO:0000256" key="2">
    <source>
        <dbReference type="ARBA" id="ARBA00022670"/>
    </source>
</evidence>
<dbReference type="InterPro" id="IPR006433">
    <property type="entry name" value="Prohead_protease"/>
</dbReference>
<gene>
    <name evidence="6" type="ORF">G0028_15935</name>
</gene>
<feature type="region of interest" description="Disordered" evidence="4">
    <location>
        <begin position="223"/>
        <end position="246"/>
    </location>
</feature>